<dbReference type="InterPro" id="IPR013785">
    <property type="entry name" value="Aldolase_TIM"/>
</dbReference>
<evidence type="ECO:0000313" key="3">
    <source>
        <dbReference type="Proteomes" id="UP000027265"/>
    </source>
</evidence>
<dbReference type="Gene3D" id="3.20.20.70">
    <property type="entry name" value="Aldolase class I"/>
    <property type="match status" value="1"/>
</dbReference>
<dbReference type="EMBL" id="KL197731">
    <property type="protein sequence ID" value="KDQ53873.1"/>
    <property type="molecule type" value="Genomic_DNA"/>
</dbReference>
<protein>
    <recommendedName>
        <fullName evidence="1">NADH:flavin oxidoreductase/NADH oxidase N-terminal domain-containing protein</fullName>
    </recommendedName>
</protein>
<dbReference type="PANTHER" id="PTHR22893:SF91">
    <property type="entry name" value="NADPH DEHYDROGENASE 2-RELATED"/>
    <property type="match status" value="1"/>
</dbReference>
<dbReference type="Pfam" id="PF00724">
    <property type="entry name" value="Oxidored_FMN"/>
    <property type="match status" value="1"/>
</dbReference>
<dbReference type="CDD" id="cd02933">
    <property type="entry name" value="OYE_like_FMN"/>
    <property type="match status" value="1"/>
</dbReference>
<sequence>MGSVPTEPTLFQPVRVGNITLSHRIVLAPLTRFRANSSHEHTDIAVEYYGQRASLPGSLLITEATFISAKEGLYPNVPGIYTDKQVEAWKKIVEAVHAKGSYIYLQLWALGRAASIEQLEKEGLPDAYASASDVQLSSRAKPPRPLTLDEIRQFIKDYATAASNAVHRAGFDGVEVHCANGYLPDQFMQDVTNKRTDEYGGSVAARSKFALDVIKAVTEVVGEDRVGLRISPWGTFNDMRMSTPEKIVEQFTYFLTTLKTTHPNLSYLHVVEPRATGSETVENPPEGDNNDFVRAVWAPKPLISAGGYTRELALEVAETKGDLVAFGRAYISNPDLPLRIIKDIPWTPPNRSTFYTPEDPKGYVDYEFAKL</sequence>
<dbReference type="PANTHER" id="PTHR22893">
    <property type="entry name" value="NADH OXIDOREDUCTASE-RELATED"/>
    <property type="match status" value="1"/>
</dbReference>
<gene>
    <name evidence="2" type="ORF">JAAARDRAFT_136479</name>
</gene>
<accession>A0A067PG30</accession>
<feature type="domain" description="NADH:flavin oxidoreductase/NADH oxidase N-terminal" evidence="1">
    <location>
        <begin position="10"/>
        <end position="344"/>
    </location>
</feature>
<dbReference type="FunFam" id="3.20.20.70:FF:000138">
    <property type="entry name" value="NADPH dehydrogenase 1"/>
    <property type="match status" value="1"/>
</dbReference>
<keyword evidence="3" id="KW-1185">Reference proteome</keyword>
<dbReference type="OrthoDB" id="276546at2759"/>
<dbReference type="STRING" id="933084.A0A067PG30"/>
<dbReference type="Proteomes" id="UP000027265">
    <property type="component" value="Unassembled WGS sequence"/>
</dbReference>
<organism evidence="2 3">
    <name type="scientific">Jaapia argillacea MUCL 33604</name>
    <dbReference type="NCBI Taxonomy" id="933084"/>
    <lineage>
        <taxon>Eukaryota</taxon>
        <taxon>Fungi</taxon>
        <taxon>Dikarya</taxon>
        <taxon>Basidiomycota</taxon>
        <taxon>Agaricomycotina</taxon>
        <taxon>Agaricomycetes</taxon>
        <taxon>Agaricomycetidae</taxon>
        <taxon>Jaapiales</taxon>
        <taxon>Jaapiaceae</taxon>
        <taxon>Jaapia</taxon>
    </lineage>
</organism>
<dbReference type="AlphaFoldDB" id="A0A067PG30"/>
<name>A0A067PG30_9AGAM</name>
<evidence type="ECO:0000313" key="2">
    <source>
        <dbReference type="EMBL" id="KDQ53873.1"/>
    </source>
</evidence>
<dbReference type="InterPro" id="IPR045247">
    <property type="entry name" value="Oye-like"/>
</dbReference>
<dbReference type="GO" id="GO:0003959">
    <property type="term" value="F:NADPH dehydrogenase activity"/>
    <property type="evidence" value="ECO:0007669"/>
    <property type="project" value="TreeGrafter"/>
</dbReference>
<dbReference type="SUPFAM" id="SSF51395">
    <property type="entry name" value="FMN-linked oxidoreductases"/>
    <property type="match status" value="1"/>
</dbReference>
<proteinExistence type="predicted"/>
<dbReference type="GO" id="GO:0010181">
    <property type="term" value="F:FMN binding"/>
    <property type="evidence" value="ECO:0007669"/>
    <property type="project" value="InterPro"/>
</dbReference>
<evidence type="ECO:0000259" key="1">
    <source>
        <dbReference type="Pfam" id="PF00724"/>
    </source>
</evidence>
<dbReference type="InParanoid" id="A0A067PG30"/>
<dbReference type="HOGENOM" id="CLU_012153_0_0_1"/>
<reference evidence="3" key="1">
    <citation type="journal article" date="2014" name="Proc. Natl. Acad. Sci. U.S.A.">
        <title>Extensive sampling of basidiomycete genomes demonstrates inadequacy of the white-rot/brown-rot paradigm for wood decay fungi.</title>
        <authorList>
            <person name="Riley R."/>
            <person name="Salamov A.A."/>
            <person name="Brown D.W."/>
            <person name="Nagy L.G."/>
            <person name="Floudas D."/>
            <person name="Held B.W."/>
            <person name="Levasseur A."/>
            <person name="Lombard V."/>
            <person name="Morin E."/>
            <person name="Otillar R."/>
            <person name="Lindquist E.A."/>
            <person name="Sun H."/>
            <person name="LaButti K.M."/>
            <person name="Schmutz J."/>
            <person name="Jabbour D."/>
            <person name="Luo H."/>
            <person name="Baker S.E."/>
            <person name="Pisabarro A.G."/>
            <person name="Walton J.D."/>
            <person name="Blanchette R.A."/>
            <person name="Henrissat B."/>
            <person name="Martin F."/>
            <person name="Cullen D."/>
            <person name="Hibbett D.S."/>
            <person name="Grigoriev I.V."/>
        </authorList>
    </citation>
    <scope>NUCLEOTIDE SEQUENCE [LARGE SCALE GENOMIC DNA]</scope>
    <source>
        <strain evidence="3">MUCL 33604</strain>
    </source>
</reference>
<dbReference type="InterPro" id="IPR001155">
    <property type="entry name" value="OxRdtase_FMN_N"/>
</dbReference>
<dbReference type="FunCoup" id="A0A067PG30">
    <property type="interactions" value="251"/>
</dbReference>